<comment type="caution">
    <text evidence="2">The sequence shown here is derived from an EMBL/GenBank/DDBJ whole genome shotgun (WGS) entry which is preliminary data.</text>
</comment>
<name>A0ABD3MK02_9STRA</name>
<evidence type="ECO:0000256" key="1">
    <source>
        <dbReference type="SAM" id="MobiDB-lite"/>
    </source>
</evidence>
<dbReference type="Proteomes" id="UP001530293">
    <property type="component" value="Unassembled WGS sequence"/>
</dbReference>
<evidence type="ECO:0000313" key="3">
    <source>
        <dbReference type="Proteomes" id="UP001530293"/>
    </source>
</evidence>
<evidence type="ECO:0000313" key="2">
    <source>
        <dbReference type="EMBL" id="KAL3763124.1"/>
    </source>
</evidence>
<feature type="compositionally biased region" description="Low complexity" evidence="1">
    <location>
        <begin position="84"/>
        <end position="102"/>
    </location>
</feature>
<gene>
    <name evidence="2" type="ORF">ACHAWU_005075</name>
</gene>
<feature type="region of interest" description="Disordered" evidence="1">
    <location>
        <begin position="643"/>
        <end position="671"/>
    </location>
</feature>
<accession>A0ABD3MK02</accession>
<dbReference type="AlphaFoldDB" id="A0ABD3MK02"/>
<feature type="region of interest" description="Disordered" evidence="1">
    <location>
        <begin position="83"/>
        <end position="122"/>
    </location>
</feature>
<feature type="compositionally biased region" description="Basic and acidic residues" evidence="1">
    <location>
        <begin position="655"/>
        <end position="671"/>
    </location>
</feature>
<keyword evidence="3" id="KW-1185">Reference proteome</keyword>
<protein>
    <submittedName>
        <fullName evidence="2">Uncharacterized protein</fullName>
    </submittedName>
</protein>
<proteinExistence type="predicted"/>
<reference evidence="2 3" key="1">
    <citation type="submission" date="2024-10" db="EMBL/GenBank/DDBJ databases">
        <title>Updated reference genomes for cyclostephanoid diatoms.</title>
        <authorList>
            <person name="Roberts W.R."/>
            <person name="Alverson A.J."/>
        </authorList>
    </citation>
    <scope>NUCLEOTIDE SEQUENCE [LARGE SCALE GENOMIC DNA]</scope>
    <source>
        <strain evidence="2 3">AJA232-27</strain>
    </source>
</reference>
<sequence>MEGPADADTQSADDARSSSTIGNVVTALKLIAASALFYSAGTSFAETYHQLANHRAATSSVSSIANLDPVDLGMSAPSNHVYANTNSMTTSSNGGSSSSSSSNHRRLSDYTSSSKKPPSYMNGLMDDLKARKKLMEETPPEEVKYWFEYTGPLQKYFYRYSRSRKKADSFEGRDDSGVVSSRFVDTPGGGSEYTAFFSQKLNNVPKDETASYTRLLDNCLAMGSEVRPHRSKGSVWEELYGKDAGDRCRILFVLNTVGAGRSTTMLWETKPPQPFSVEPRPWISEQETAATHLERNLLEIDAMCATGLVAARVQILVCEPIPGVWTDWMDSMLPHCGGKVDPMKAGNSNPKVEERASPVQVVVTANPKTADVCHDLKSGFMEQRMQDLVVSPPYLTTKDVDVSKFDPTTKTTHPDLISSDDHDMYVALKWSTLVTMRSINSFLQASADLAIAAFSRDDSQTKVEKEDEEDGVTVVLSSAPSSPYLIPSFVRVSYVSEENNKVAKWRMHGDFFHPAAWEICKDSFDMSWIPRSLSGPGGVTPVCHDRMDCGQWWVYFAEEQMPTSPEVYANEVTPPLVQGGSNYIWMLTERQRQEVAKVKVCVHAAGEDQAKKAMCGDFPQAVIPLGDLESFLMNFTPNTALGKKHSSSRFPGYSRAEEREKDREAVKERKQLKDQEDIEKALFDYTIYPAALFHKDATIKAARARDFVVTGAKRDPDAVGPQRLKSAYYDVTITKPREATSAWCQAISRKGLCTLYADYFRAFVDDRCLEACGMRKNWSKIEKITDEL</sequence>
<dbReference type="EMBL" id="JALLBG020000127">
    <property type="protein sequence ID" value="KAL3763124.1"/>
    <property type="molecule type" value="Genomic_DNA"/>
</dbReference>
<organism evidence="2 3">
    <name type="scientific">Discostella pseudostelligera</name>
    <dbReference type="NCBI Taxonomy" id="259834"/>
    <lineage>
        <taxon>Eukaryota</taxon>
        <taxon>Sar</taxon>
        <taxon>Stramenopiles</taxon>
        <taxon>Ochrophyta</taxon>
        <taxon>Bacillariophyta</taxon>
        <taxon>Coscinodiscophyceae</taxon>
        <taxon>Thalassiosirophycidae</taxon>
        <taxon>Stephanodiscales</taxon>
        <taxon>Stephanodiscaceae</taxon>
        <taxon>Discostella</taxon>
    </lineage>
</organism>